<evidence type="ECO:0000313" key="13">
    <source>
        <dbReference type="Proteomes" id="UP000006048"/>
    </source>
</evidence>
<dbReference type="InterPro" id="IPR003448">
    <property type="entry name" value="Mopterin_biosynth_MoaE"/>
</dbReference>
<dbReference type="Proteomes" id="UP000006048">
    <property type="component" value="Chromosome"/>
</dbReference>
<dbReference type="PANTHER" id="PTHR23404">
    <property type="entry name" value="MOLYBDOPTERIN SYNTHASE RELATED"/>
    <property type="match status" value="1"/>
</dbReference>
<evidence type="ECO:0000256" key="5">
    <source>
        <dbReference type="ARBA" id="ARBA00023150"/>
    </source>
</evidence>
<dbReference type="SUPFAM" id="SSF54690">
    <property type="entry name" value="Molybdopterin synthase subunit MoaE"/>
    <property type="match status" value="1"/>
</dbReference>
<keyword evidence="5" id="KW-0501">Molybdenum cofactor biosynthesis</keyword>
<dbReference type="EMBL" id="CP002959">
    <property type="protein sequence ID" value="AFM13128.1"/>
    <property type="molecule type" value="Genomic_DNA"/>
</dbReference>
<gene>
    <name evidence="12" type="ordered locus">Turpa_2487</name>
</gene>
<dbReference type="KEGG" id="tpx:Turpa_2487"/>
<organism evidence="12 13">
    <name type="scientific">Turneriella parva (strain ATCC BAA-1111 / DSM 21527 / NCTC 11395 / H)</name>
    <name type="common">Leptospira parva</name>
    <dbReference type="NCBI Taxonomy" id="869212"/>
    <lineage>
        <taxon>Bacteria</taxon>
        <taxon>Pseudomonadati</taxon>
        <taxon>Spirochaetota</taxon>
        <taxon>Spirochaetia</taxon>
        <taxon>Leptospirales</taxon>
        <taxon>Leptospiraceae</taxon>
        <taxon>Turneriella</taxon>
    </lineage>
</organism>
<comment type="pathway">
    <text evidence="1">Cofactor biosynthesis; molybdopterin biosynthesis.</text>
</comment>
<dbReference type="RefSeq" id="WP_014803634.1">
    <property type="nucleotide sequence ID" value="NC_018020.1"/>
</dbReference>
<dbReference type="GO" id="GO:0006777">
    <property type="term" value="P:Mo-molybdopterin cofactor biosynthetic process"/>
    <property type="evidence" value="ECO:0007669"/>
    <property type="project" value="UniProtKB-KW"/>
</dbReference>
<evidence type="ECO:0000256" key="11">
    <source>
        <dbReference type="ARBA" id="ARBA00049878"/>
    </source>
</evidence>
<dbReference type="CDD" id="cd00756">
    <property type="entry name" value="MoaE"/>
    <property type="match status" value="1"/>
</dbReference>
<name>I4B771_TURPD</name>
<dbReference type="STRING" id="869212.Turpa_2487"/>
<reference evidence="12 13" key="1">
    <citation type="submission" date="2012-06" db="EMBL/GenBank/DDBJ databases">
        <title>The complete chromosome of genome of Turneriella parva DSM 21527.</title>
        <authorList>
            <consortium name="US DOE Joint Genome Institute (JGI-PGF)"/>
            <person name="Lucas S."/>
            <person name="Han J."/>
            <person name="Lapidus A."/>
            <person name="Bruce D."/>
            <person name="Goodwin L."/>
            <person name="Pitluck S."/>
            <person name="Peters L."/>
            <person name="Kyrpides N."/>
            <person name="Mavromatis K."/>
            <person name="Ivanova N."/>
            <person name="Mikhailova N."/>
            <person name="Chertkov O."/>
            <person name="Detter J.C."/>
            <person name="Tapia R."/>
            <person name="Han C."/>
            <person name="Land M."/>
            <person name="Hauser L."/>
            <person name="Markowitz V."/>
            <person name="Cheng J.-F."/>
            <person name="Hugenholtz P."/>
            <person name="Woyke T."/>
            <person name="Wu D."/>
            <person name="Gronow S."/>
            <person name="Wellnitz S."/>
            <person name="Brambilla E."/>
            <person name="Klenk H.-P."/>
            <person name="Eisen J.A."/>
        </authorList>
    </citation>
    <scope>NUCLEOTIDE SEQUENCE [LARGE SCALE GENOMIC DNA]</scope>
    <source>
        <strain evidence="13">ATCC BAA-1111 / DSM 21527 / NCTC 11395 / H</strain>
    </source>
</reference>
<dbReference type="Pfam" id="PF02391">
    <property type="entry name" value="MoaE"/>
    <property type="match status" value="1"/>
</dbReference>
<comment type="similarity">
    <text evidence="2">Belongs to the MoaE family.</text>
</comment>
<evidence type="ECO:0000256" key="4">
    <source>
        <dbReference type="ARBA" id="ARBA00013858"/>
    </source>
</evidence>
<dbReference type="InterPro" id="IPR036563">
    <property type="entry name" value="MoaE_sf"/>
</dbReference>
<accession>I4B771</accession>
<protein>
    <recommendedName>
        <fullName evidence="4">Molybdopterin synthase catalytic subunit</fullName>
        <ecNumber evidence="3">2.8.1.12</ecNumber>
    </recommendedName>
    <alternativeName>
        <fullName evidence="9">MPT synthase subunit 2</fullName>
    </alternativeName>
    <alternativeName>
        <fullName evidence="7">Molybdenum cofactor biosynthesis protein E</fullName>
    </alternativeName>
    <alternativeName>
        <fullName evidence="8">Molybdopterin-converting factor large subunit</fullName>
    </alternativeName>
    <alternativeName>
        <fullName evidence="10">Molybdopterin-converting factor subunit 2</fullName>
    </alternativeName>
</protein>
<comment type="subunit">
    <text evidence="6">Heterotetramer of 2 MoaD subunits and 2 MoaE subunits. Also stable as homodimer. The enzyme changes between these two forms during catalysis.</text>
</comment>
<comment type="catalytic activity">
    <reaction evidence="11">
        <text>2 [molybdopterin-synthase sulfur-carrier protein]-C-terminal-Gly-aminoethanethioate + cyclic pyranopterin phosphate + H2O = molybdopterin + 2 [molybdopterin-synthase sulfur-carrier protein]-C-terminal Gly-Gly + 2 H(+)</text>
        <dbReference type="Rhea" id="RHEA:26333"/>
        <dbReference type="Rhea" id="RHEA-COMP:12202"/>
        <dbReference type="Rhea" id="RHEA-COMP:19907"/>
        <dbReference type="ChEBI" id="CHEBI:15377"/>
        <dbReference type="ChEBI" id="CHEBI:15378"/>
        <dbReference type="ChEBI" id="CHEBI:58698"/>
        <dbReference type="ChEBI" id="CHEBI:59648"/>
        <dbReference type="ChEBI" id="CHEBI:90778"/>
        <dbReference type="ChEBI" id="CHEBI:232372"/>
        <dbReference type="EC" id="2.8.1.12"/>
    </reaction>
</comment>
<keyword evidence="12" id="KW-0808">Transferase</keyword>
<proteinExistence type="inferred from homology"/>
<evidence type="ECO:0000256" key="6">
    <source>
        <dbReference type="ARBA" id="ARBA00026066"/>
    </source>
</evidence>
<dbReference type="AlphaFoldDB" id="I4B771"/>
<dbReference type="HOGENOM" id="CLU_089568_1_2_12"/>
<evidence type="ECO:0000256" key="9">
    <source>
        <dbReference type="ARBA" id="ARBA00030781"/>
    </source>
</evidence>
<evidence type="ECO:0000256" key="2">
    <source>
        <dbReference type="ARBA" id="ARBA00005426"/>
    </source>
</evidence>
<dbReference type="OrthoDB" id="9803224at2"/>
<evidence type="ECO:0000256" key="1">
    <source>
        <dbReference type="ARBA" id="ARBA00005046"/>
    </source>
</evidence>
<dbReference type="Gene3D" id="3.90.1170.40">
    <property type="entry name" value="Molybdopterin biosynthesis MoaE subunit"/>
    <property type="match status" value="1"/>
</dbReference>
<evidence type="ECO:0000256" key="7">
    <source>
        <dbReference type="ARBA" id="ARBA00029745"/>
    </source>
</evidence>
<dbReference type="GO" id="GO:0030366">
    <property type="term" value="F:molybdopterin synthase activity"/>
    <property type="evidence" value="ECO:0007669"/>
    <property type="project" value="UniProtKB-EC"/>
</dbReference>
<evidence type="ECO:0000256" key="3">
    <source>
        <dbReference type="ARBA" id="ARBA00011950"/>
    </source>
</evidence>
<evidence type="ECO:0000256" key="10">
    <source>
        <dbReference type="ARBA" id="ARBA00032474"/>
    </source>
</evidence>
<dbReference type="EC" id="2.8.1.12" evidence="3"/>
<keyword evidence="13" id="KW-1185">Reference proteome</keyword>
<sequence>MYLAELTEKPIDLSRVLAMAKSMPSSSQIGARVIFSGEIRGFSHGKDVSQLEYTAHKPLAEKHMLEVVRAAAAEYPLIAALCVHRLGMLEVGESAVVVITCGRHRTETYAANQYIINRVKAETPIWKREFFTDGTSMWGENCHH</sequence>
<evidence type="ECO:0000256" key="8">
    <source>
        <dbReference type="ARBA" id="ARBA00030407"/>
    </source>
</evidence>
<evidence type="ECO:0000313" key="12">
    <source>
        <dbReference type="EMBL" id="AFM13128.1"/>
    </source>
</evidence>